<accession>A0A6G9ICB6</accession>
<evidence type="ECO:0000256" key="3">
    <source>
        <dbReference type="ARBA" id="ARBA00022475"/>
    </source>
</evidence>
<keyword evidence="6 8" id="KW-1133">Transmembrane helix</keyword>
<feature type="transmembrane region" description="Helical" evidence="8">
    <location>
        <begin position="257"/>
        <end position="275"/>
    </location>
</feature>
<dbReference type="KEGG" id="orb:IPMB12_09325"/>
<dbReference type="FunCoup" id="A0A6G9ICB6">
    <property type="interactions" value="33"/>
</dbReference>
<evidence type="ECO:0000256" key="4">
    <source>
        <dbReference type="ARBA" id="ARBA00022519"/>
    </source>
</evidence>
<evidence type="ECO:0000256" key="7">
    <source>
        <dbReference type="ARBA" id="ARBA00023136"/>
    </source>
</evidence>
<dbReference type="NCBIfam" id="TIGR00155">
    <property type="entry name" value="pqiA_fam"/>
    <property type="match status" value="1"/>
</dbReference>
<feature type="transmembrane region" description="Helical" evidence="8">
    <location>
        <begin position="390"/>
        <end position="409"/>
    </location>
</feature>
<sequence>MDATKFDKNPYDEQYMLCHHCDLLVEIPRVTNKQNVNCPRCQERLTRYRQDTNQQVVVYSVCALIMLAVACLFFFVNIRVVGVTSNMSLFMVPNILWADNYSYLSMLFVFFVLVFPALCLLILLVLSTDIKLPTRVKVFLLVWFNRLHIWCMAEIFLAGVLVSFVKLTSYGDIGVSLSFLPYCAFVLLQIRAISLFIPRAVWQKIGPTIYVLTPMVAGKTGIEQNIRLCRCCHAILPMNMNRCPRCKEHGKVRDVKGIQWTMALLLTSIILYIPANMYSVMSTTFLGSTSNSTIMDGVIYMWQEGDYPVALVIFIASIVIPVLKILALIWLCYFVLKLREQTSDQDCLKMKKLYDIVEIIGRWSMIDIFVVSVIASLIRNGELMAVYPNIGAVFFATVVILTMIAAHKYDPRLIWDRTK</sequence>
<keyword evidence="10" id="KW-1185">Reference proteome</keyword>
<feature type="transmembrane region" description="Helical" evidence="8">
    <location>
        <begin position="309"/>
        <end position="336"/>
    </location>
</feature>
<dbReference type="EMBL" id="CP050253">
    <property type="protein sequence ID" value="QIQ21863.1"/>
    <property type="molecule type" value="Genomic_DNA"/>
</dbReference>
<name>A0A6G9ICB6_9GAMM</name>
<feature type="transmembrane region" description="Helical" evidence="8">
    <location>
        <begin position="147"/>
        <end position="167"/>
    </location>
</feature>
<dbReference type="AlphaFoldDB" id="A0A6G9ICB6"/>
<dbReference type="PANTHER" id="PTHR30462:SF3">
    <property type="entry name" value="INTERMEMBRANE TRANSPORT PROTEIN PQIA"/>
    <property type="match status" value="1"/>
</dbReference>
<dbReference type="Proteomes" id="UP000501168">
    <property type="component" value="Chromosome"/>
</dbReference>
<proteinExistence type="inferred from homology"/>
<evidence type="ECO:0000313" key="9">
    <source>
        <dbReference type="EMBL" id="QIQ21863.1"/>
    </source>
</evidence>
<keyword evidence="7 8" id="KW-0472">Membrane</keyword>
<organism evidence="9 10">
    <name type="scientific">Zophobihabitans entericus</name>
    <dbReference type="NCBI Taxonomy" id="1635327"/>
    <lineage>
        <taxon>Bacteria</taxon>
        <taxon>Pseudomonadati</taxon>
        <taxon>Pseudomonadota</taxon>
        <taxon>Gammaproteobacteria</taxon>
        <taxon>Orbales</taxon>
        <taxon>Orbaceae</taxon>
        <taxon>Zophobihabitans</taxon>
    </lineage>
</organism>
<reference evidence="9 10" key="1">
    <citation type="submission" date="2020-03" db="EMBL/GenBank/DDBJ databases">
        <title>Complete genome sequence of Orbus sp. IPMB12 (BCRC 80908).</title>
        <authorList>
            <person name="Lo W.-S."/>
            <person name="Chang T.-H."/>
            <person name="Kuo C.-H."/>
        </authorList>
    </citation>
    <scope>NUCLEOTIDE SEQUENCE [LARGE SCALE GENOMIC DNA]</scope>
    <source>
        <strain evidence="9 10">IPMB12</strain>
    </source>
</reference>
<dbReference type="Pfam" id="PF04403">
    <property type="entry name" value="PqiA"/>
    <property type="match status" value="2"/>
</dbReference>
<keyword evidence="5 8" id="KW-0812">Transmembrane</keyword>
<evidence type="ECO:0000256" key="5">
    <source>
        <dbReference type="ARBA" id="ARBA00022692"/>
    </source>
</evidence>
<feature type="transmembrane region" description="Helical" evidence="8">
    <location>
        <begin position="101"/>
        <end position="126"/>
    </location>
</feature>
<dbReference type="PANTHER" id="PTHR30462">
    <property type="entry name" value="INTERMEMBRANE TRANSPORT PROTEIN PQIB-RELATED"/>
    <property type="match status" value="1"/>
</dbReference>
<gene>
    <name evidence="9" type="ORF">IPMB12_09325</name>
</gene>
<evidence type="ECO:0000256" key="8">
    <source>
        <dbReference type="SAM" id="Phobius"/>
    </source>
</evidence>
<protein>
    <submittedName>
        <fullName evidence="9">PqiA/YebS family transporter subunit</fullName>
    </submittedName>
</protein>
<evidence type="ECO:0000256" key="2">
    <source>
        <dbReference type="ARBA" id="ARBA00007555"/>
    </source>
</evidence>
<evidence type="ECO:0000256" key="6">
    <source>
        <dbReference type="ARBA" id="ARBA00022989"/>
    </source>
</evidence>
<keyword evidence="4" id="KW-0997">Cell inner membrane</keyword>
<dbReference type="RefSeq" id="WP_166917083.1">
    <property type="nucleotide sequence ID" value="NZ_CP050253.1"/>
</dbReference>
<evidence type="ECO:0000313" key="10">
    <source>
        <dbReference type="Proteomes" id="UP000501168"/>
    </source>
</evidence>
<comment type="similarity">
    <text evidence="2">Belongs to the PqiA family.</text>
</comment>
<feature type="transmembrane region" description="Helical" evidence="8">
    <location>
        <begin position="179"/>
        <end position="197"/>
    </location>
</feature>
<keyword evidence="3" id="KW-1003">Cell membrane</keyword>
<dbReference type="InterPro" id="IPR007498">
    <property type="entry name" value="PqiA-like"/>
</dbReference>
<dbReference type="InterPro" id="IPR051800">
    <property type="entry name" value="PqiA-PqiB_transport"/>
</dbReference>
<dbReference type="InParanoid" id="A0A6G9ICB6"/>
<dbReference type="GO" id="GO:0005886">
    <property type="term" value="C:plasma membrane"/>
    <property type="evidence" value="ECO:0007669"/>
    <property type="project" value="UniProtKB-SubCell"/>
</dbReference>
<evidence type="ECO:0000256" key="1">
    <source>
        <dbReference type="ARBA" id="ARBA00004429"/>
    </source>
</evidence>
<dbReference type="InterPro" id="IPR005219">
    <property type="entry name" value="PqiA-like_proteobact"/>
</dbReference>
<feature type="transmembrane region" description="Helical" evidence="8">
    <location>
        <begin position="356"/>
        <end position="378"/>
    </location>
</feature>
<comment type="subcellular location">
    <subcellularLocation>
        <location evidence="1">Cell inner membrane</location>
        <topology evidence="1">Multi-pass membrane protein</topology>
    </subcellularLocation>
</comment>
<feature type="transmembrane region" description="Helical" evidence="8">
    <location>
        <begin position="56"/>
        <end position="81"/>
    </location>
</feature>